<reference evidence="2" key="1">
    <citation type="submission" date="2016-07" db="EMBL/GenBank/DDBJ databases">
        <authorList>
            <person name="Florea S."/>
            <person name="Webb J.S."/>
            <person name="Jaromczyk J."/>
            <person name="Schardl C.L."/>
        </authorList>
    </citation>
    <scope>NUCLEOTIDE SEQUENCE [LARGE SCALE GENOMIC DNA]</scope>
</reference>
<gene>
    <name evidence="1" type="primary">163</name>
    <name evidence="1" type="ORF">SEA_BANTAM_163</name>
</gene>
<name>A0A1B3AYP1_9CAUD</name>
<proteinExistence type="predicted"/>
<evidence type="ECO:0000313" key="2">
    <source>
        <dbReference type="Proteomes" id="UP000202170"/>
    </source>
</evidence>
<dbReference type="EMBL" id="KX557272">
    <property type="protein sequence ID" value="AOE43852.1"/>
    <property type="molecule type" value="Genomic_DNA"/>
</dbReference>
<dbReference type="GeneID" id="29080427"/>
<dbReference type="RefSeq" id="YP_009287631.1">
    <property type="nucleotide sequence ID" value="NC_031074.1"/>
</dbReference>
<keyword evidence="2" id="KW-1185">Reference proteome</keyword>
<organism evidence="1 2">
    <name type="scientific">Gordonia phage Bantam</name>
    <dbReference type="NCBI Taxonomy" id="1887641"/>
    <lineage>
        <taxon>Viruses</taxon>
        <taxon>Duplodnaviria</taxon>
        <taxon>Heunggongvirae</taxon>
        <taxon>Uroviricota</taxon>
        <taxon>Caudoviricetes</taxon>
        <taxon>Bantamvirus</taxon>
        <taxon>Bantamvirus bantam</taxon>
    </lineage>
</organism>
<accession>A0A1B3AYP1</accession>
<protein>
    <submittedName>
        <fullName evidence="1">Uncharacterized protein</fullName>
    </submittedName>
</protein>
<dbReference type="KEGG" id="vg:29080427"/>
<dbReference type="Proteomes" id="UP000202170">
    <property type="component" value="Segment"/>
</dbReference>
<sequence>MYVADMTLAEAREWREELERRASRAVVGSGNHEQLSWDLQDVNDRIDELEGGE</sequence>
<evidence type="ECO:0000313" key="1">
    <source>
        <dbReference type="EMBL" id="AOE43852.1"/>
    </source>
</evidence>